<feature type="transmembrane region" description="Helical" evidence="1">
    <location>
        <begin position="68"/>
        <end position="91"/>
    </location>
</feature>
<feature type="transmembrane region" description="Helical" evidence="1">
    <location>
        <begin position="154"/>
        <end position="171"/>
    </location>
</feature>
<feature type="transmembrane region" description="Helical" evidence="1">
    <location>
        <begin position="5"/>
        <end position="23"/>
    </location>
</feature>
<sequence>MDKNIIVLIIVTLTALYGLSLVISGSHFHLKITSAEEIIHTPCYHASNPSPNVENFCLHFNVWKTSALLGVVFGTCHLIFGLATVIVTYMYQIVERSPWERKRLAVAEDFIATDCQIIWLGYHLLTMLLFSYIFHVLLSTKAHTDLDVGEIQGMKSAGITFISIIAVEFICRENKMTDCEIP</sequence>
<dbReference type="EMBL" id="CAJVCH010570379">
    <property type="protein sequence ID" value="CAG7834787.1"/>
    <property type="molecule type" value="Genomic_DNA"/>
</dbReference>
<gene>
    <name evidence="2" type="ORF">AFUS01_LOCUS44247</name>
</gene>
<evidence type="ECO:0000313" key="2">
    <source>
        <dbReference type="EMBL" id="CAG7834787.1"/>
    </source>
</evidence>
<reference evidence="2" key="1">
    <citation type="submission" date="2021-06" db="EMBL/GenBank/DDBJ databases">
        <authorList>
            <person name="Hodson N. C."/>
            <person name="Mongue J. A."/>
            <person name="Jaron S. K."/>
        </authorList>
    </citation>
    <scope>NUCLEOTIDE SEQUENCE</scope>
</reference>
<name>A0A8J2LQM4_9HEXA</name>
<accession>A0A8J2LQM4</accession>
<feature type="non-terminal residue" evidence="2">
    <location>
        <position position="1"/>
    </location>
</feature>
<feature type="non-terminal residue" evidence="2">
    <location>
        <position position="182"/>
    </location>
</feature>
<keyword evidence="1" id="KW-0812">Transmembrane</keyword>
<evidence type="ECO:0000313" key="3">
    <source>
        <dbReference type="Proteomes" id="UP000708208"/>
    </source>
</evidence>
<proteinExistence type="predicted"/>
<keyword evidence="1" id="KW-0472">Membrane</keyword>
<organism evidence="2 3">
    <name type="scientific">Allacma fusca</name>
    <dbReference type="NCBI Taxonomy" id="39272"/>
    <lineage>
        <taxon>Eukaryota</taxon>
        <taxon>Metazoa</taxon>
        <taxon>Ecdysozoa</taxon>
        <taxon>Arthropoda</taxon>
        <taxon>Hexapoda</taxon>
        <taxon>Collembola</taxon>
        <taxon>Symphypleona</taxon>
        <taxon>Sminthuridae</taxon>
        <taxon>Allacma</taxon>
    </lineage>
</organism>
<keyword evidence="3" id="KW-1185">Reference proteome</keyword>
<protein>
    <submittedName>
        <fullName evidence="2">Uncharacterized protein</fullName>
    </submittedName>
</protein>
<keyword evidence="1" id="KW-1133">Transmembrane helix</keyword>
<feature type="transmembrane region" description="Helical" evidence="1">
    <location>
        <begin position="111"/>
        <end position="134"/>
    </location>
</feature>
<evidence type="ECO:0000256" key="1">
    <source>
        <dbReference type="SAM" id="Phobius"/>
    </source>
</evidence>
<dbReference type="Proteomes" id="UP000708208">
    <property type="component" value="Unassembled WGS sequence"/>
</dbReference>
<dbReference type="AlphaFoldDB" id="A0A8J2LQM4"/>
<comment type="caution">
    <text evidence="2">The sequence shown here is derived from an EMBL/GenBank/DDBJ whole genome shotgun (WGS) entry which is preliminary data.</text>
</comment>